<dbReference type="EMBL" id="LMTZ01000105">
    <property type="protein sequence ID" value="KST65718.1"/>
    <property type="molecule type" value="Genomic_DNA"/>
</dbReference>
<dbReference type="PROSITE" id="PS51387">
    <property type="entry name" value="FAD_PCMH"/>
    <property type="match status" value="1"/>
</dbReference>
<dbReference type="InterPro" id="IPR051312">
    <property type="entry name" value="Diverse_Substr_Oxidored"/>
</dbReference>
<proteinExistence type="predicted"/>
<organism evidence="5 6">
    <name type="scientific">Mastigocoleus testarum BC008</name>
    <dbReference type="NCBI Taxonomy" id="371196"/>
    <lineage>
        <taxon>Bacteria</taxon>
        <taxon>Bacillati</taxon>
        <taxon>Cyanobacteriota</taxon>
        <taxon>Cyanophyceae</taxon>
        <taxon>Nostocales</taxon>
        <taxon>Hapalosiphonaceae</taxon>
        <taxon>Mastigocoleus</taxon>
    </lineage>
</organism>
<dbReference type="InterPro" id="IPR016169">
    <property type="entry name" value="FAD-bd_PCMH_sub2"/>
</dbReference>
<sequence>MIPVKFDYIAPESLEAAVKLLEENEGSQVLAGGHSLLMEMKLGQVFPSLLVDLGKIKGLQGVRFSHEMDGIVQIGAMTSYSEVATALKDKENYEAIVEAAISIGDPQIRNWVKIGDTFAYRDLACDLLAVALALEATFNIIDPSGIRAVSADEFISGYSDNTLKSSEIIVSIDFPHHGIGTGSAYEAFKHPATKYSICGLAVLVRLSSNGIVDKCRVVVTGARENTSRLLQVETALEGKAPTQENIEAASKFASKSLNKTKEGRKELSNISNFYTSTEYRNYISSVLTARALTRATERIDLALKDDPS</sequence>
<dbReference type="Pfam" id="PF03450">
    <property type="entry name" value="CO_deh_flav_C"/>
    <property type="match status" value="1"/>
</dbReference>
<evidence type="ECO:0000313" key="5">
    <source>
        <dbReference type="EMBL" id="KST65718.1"/>
    </source>
</evidence>
<dbReference type="InterPro" id="IPR036318">
    <property type="entry name" value="FAD-bd_PCMH-like_sf"/>
</dbReference>
<dbReference type="Gene3D" id="3.30.390.50">
    <property type="entry name" value="CO dehydrogenase flavoprotein, C-terminal domain"/>
    <property type="match status" value="1"/>
</dbReference>
<dbReference type="Proteomes" id="UP000053372">
    <property type="component" value="Unassembled WGS sequence"/>
</dbReference>
<dbReference type="GO" id="GO:0071949">
    <property type="term" value="F:FAD binding"/>
    <property type="evidence" value="ECO:0007669"/>
    <property type="project" value="InterPro"/>
</dbReference>
<accession>A0A0V7ZN69</accession>
<feature type="domain" description="FAD-binding PCMH-type" evidence="4">
    <location>
        <begin position="1"/>
        <end position="179"/>
    </location>
</feature>
<evidence type="ECO:0000256" key="3">
    <source>
        <dbReference type="ARBA" id="ARBA00023002"/>
    </source>
</evidence>
<dbReference type="PANTHER" id="PTHR42659">
    <property type="entry name" value="XANTHINE DEHYDROGENASE SUBUNIT C-RELATED"/>
    <property type="match status" value="1"/>
</dbReference>
<keyword evidence="2" id="KW-0274">FAD</keyword>
<dbReference type="InterPro" id="IPR036683">
    <property type="entry name" value="CO_DH_flav_C_dom_sf"/>
</dbReference>
<dbReference type="Gene3D" id="3.30.465.10">
    <property type="match status" value="1"/>
</dbReference>
<comment type="caution">
    <text evidence="5">The sequence shown here is derived from an EMBL/GenBank/DDBJ whole genome shotgun (WGS) entry which is preliminary data.</text>
</comment>
<dbReference type="InterPro" id="IPR005107">
    <property type="entry name" value="CO_DH_flav_C"/>
</dbReference>
<gene>
    <name evidence="5" type="ORF">BC008_22340</name>
</gene>
<dbReference type="SMART" id="SM01092">
    <property type="entry name" value="CO_deh_flav_C"/>
    <property type="match status" value="1"/>
</dbReference>
<dbReference type="SUPFAM" id="SSF55447">
    <property type="entry name" value="CO dehydrogenase flavoprotein C-terminal domain-like"/>
    <property type="match status" value="1"/>
</dbReference>
<keyword evidence="6" id="KW-1185">Reference proteome</keyword>
<dbReference type="PANTHER" id="PTHR42659:SF2">
    <property type="entry name" value="XANTHINE DEHYDROGENASE SUBUNIT C-RELATED"/>
    <property type="match status" value="1"/>
</dbReference>
<name>A0A0V7ZN69_9CYAN</name>
<protein>
    <recommendedName>
        <fullName evidence="4">FAD-binding PCMH-type domain-containing protein</fullName>
    </recommendedName>
</protein>
<dbReference type="SUPFAM" id="SSF56176">
    <property type="entry name" value="FAD-binding/transporter-associated domain-like"/>
    <property type="match status" value="1"/>
</dbReference>
<dbReference type="OrthoDB" id="9774454at2"/>
<keyword evidence="3" id="KW-0560">Oxidoreductase</keyword>
<dbReference type="InterPro" id="IPR016166">
    <property type="entry name" value="FAD-bd_PCMH"/>
</dbReference>
<dbReference type="AlphaFoldDB" id="A0A0V7ZN69"/>
<dbReference type="InterPro" id="IPR002346">
    <property type="entry name" value="Mopterin_DH_FAD-bd"/>
</dbReference>
<reference evidence="5 6" key="1">
    <citation type="journal article" date="2015" name="Genome Announc.">
        <title>Draft Genome of the Euendolithic (true boring) Cyanobacterium Mastigocoleus testarum strain BC008.</title>
        <authorList>
            <person name="Guida B.S."/>
            <person name="Garcia-Pichel F."/>
        </authorList>
    </citation>
    <scope>NUCLEOTIDE SEQUENCE [LARGE SCALE GENOMIC DNA]</scope>
    <source>
        <strain evidence="5 6">BC008</strain>
    </source>
</reference>
<evidence type="ECO:0000256" key="2">
    <source>
        <dbReference type="ARBA" id="ARBA00022827"/>
    </source>
</evidence>
<dbReference type="Pfam" id="PF00941">
    <property type="entry name" value="FAD_binding_5"/>
    <property type="match status" value="1"/>
</dbReference>
<evidence type="ECO:0000259" key="4">
    <source>
        <dbReference type="PROSITE" id="PS51387"/>
    </source>
</evidence>
<dbReference type="InterPro" id="IPR016167">
    <property type="entry name" value="FAD-bd_PCMH_sub1"/>
</dbReference>
<dbReference type="Gene3D" id="3.30.43.10">
    <property type="entry name" value="Uridine Diphospho-n-acetylenolpyruvylglucosamine Reductase, domain 2"/>
    <property type="match status" value="1"/>
</dbReference>
<keyword evidence="1" id="KW-0285">Flavoprotein</keyword>
<evidence type="ECO:0000256" key="1">
    <source>
        <dbReference type="ARBA" id="ARBA00022630"/>
    </source>
</evidence>
<dbReference type="RefSeq" id="WP_027843526.1">
    <property type="nucleotide sequence ID" value="NZ_LMTZ01000105.1"/>
</dbReference>
<evidence type="ECO:0000313" key="6">
    <source>
        <dbReference type="Proteomes" id="UP000053372"/>
    </source>
</evidence>
<dbReference type="GO" id="GO:0016491">
    <property type="term" value="F:oxidoreductase activity"/>
    <property type="evidence" value="ECO:0007669"/>
    <property type="project" value="UniProtKB-KW"/>
</dbReference>